<sequence length="250" mass="28914">MFQIFIKKEFLVDHLDGFVDIHNHILPGIDDGAKTVEESIRLIREFSEFGVNDFICTPHIMNNYYENTPSTVKDAFNKLKTGLVNQEFSRVSIDYAAEHMIDDNFETLLKNGMVVPLAKDYLLVEMSYLQASINFDTSIKKITSSRFFPILAHPERYIYLHQRLQDYKAYKNNGILFQLNLLSLSPYYGDQVQKTAYKLLEEGMIDFVASDAHNVNQIKQIKELKVPVKMMNTIRGLLENTKTHFSSVLD</sequence>
<name>A0A2T0MCQ3_9FLAO</name>
<dbReference type="Proteomes" id="UP000237640">
    <property type="component" value="Unassembled WGS sequence"/>
</dbReference>
<dbReference type="GO" id="GO:0004725">
    <property type="term" value="F:protein tyrosine phosphatase activity"/>
    <property type="evidence" value="ECO:0007669"/>
    <property type="project" value="UniProtKB-EC"/>
</dbReference>
<keyword evidence="3" id="KW-0378">Hydrolase</keyword>
<dbReference type="InterPro" id="IPR016667">
    <property type="entry name" value="Caps_polysacc_synth_CpsB/CapC"/>
</dbReference>
<comment type="catalytic activity">
    <reaction evidence="4">
        <text>O-phospho-L-tyrosyl-[protein] + H2O = L-tyrosyl-[protein] + phosphate</text>
        <dbReference type="Rhea" id="RHEA:10684"/>
        <dbReference type="Rhea" id="RHEA-COMP:10136"/>
        <dbReference type="Rhea" id="RHEA-COMP:20101"/>
        <dbReference type="ChEBI" id="CHEBI:15377"/>
        <dbReference type="ChEBI" id="CHEBI:43474"/>
        <dbReference type="ChEBI" id="CHEBI:46858"/>
        <dbReference type="ChEBI" id="CHEBI:61978"/>
        <dbReference type="EC" id="3.1.3.48"/>
    </reaction>
</comment>
<evidence type="ECO:0000256" key="1">
    <source>
        <dbReference type="ARBA" id="ARBA00005750"/>
    </source>
</evidence>
<dbReference type="EC" id="3.1.3.48" evidence="2"/>
<organism evidence="5 6">
    <name type="scientific">Flagellimonas meridianipacifica</name>
    <dbReference type="NCBI Taxonomy" id="1080225"/>
    <lineage>
        <taxon>Bacteria</taxon>
        <taxon>Pseudomonadati</taxon>
        <taxon>Bacteroidota</taxon>
        <taxon>Flavobacteriia</taxon>
        <taxon>Flavobacteriales</taxon>
        <taxon>Flavobacteriaceae</taxon>
        <taxon>Flagellimonas</taxon>
    </lineage>
</organism>
<reference evidence="5 6" key="1">
    <citation type="submission" date="2018-03" db="EMBL/GenBank/DDBJ databases">
        <title>Genomic Encyclopedia of Archaeal and Bacterial Type Strains, Phase II (KMG-II): from individual species to whole genera.</title>
        <authorList>
            <person name="Goeker M."/>
        </authorList>
    </citation>
    <scope>NUCLEOTIDE SEQUENCE [LARGE SCALE GENOMIC DNA]</scope>
    <source>
        <strain evidence="5 6">DSM 25027</strain>
    </source>
</reference>
<dbReference type="GO" id="GO:0030145">
    <property type="term" value="F:manganese ion binding"/>
    <property type="evidence" value="ECO:0007669"/>
    <property type="project" value="InterPro"/>
</dbReference>
<proteinExistence type="inferred from homology"/>
<dbReference type="Pfam" id="PF19567">
    <property type="entry name" value="CpsB_CapC"/>
    <property type="match status" value="1"/>
</dbReference>
<comment type="similarity">
    <text evidence="1">Belongs to the metallo-dependent hydrolases superfamily. CpsB/CapC family.</text>
</comment>
<dbReference type="InterPro" id="IPR016195">
    <property type="entry name" value="Pol/histidinol_Pase-like"/>
</dbReference>
<comment type="caution">
    <text evidence="5">The sequence shown here is derived from an EMBL/GenBank/DDBJ whole genome shotgun (WGS) entry which is preliminary data.</text>
</comment>
<evidence type="ECO:0000256" key="3">
    <source>
        <dbReference type="ARBA" id="ARBA00022801"/>
    </source>
</evidence>
<evidence type="ECO:0000313" key="5">
    <source>
        <dbReference type="EMBL" id="PRX55281.1"/>
    </source>
</evidence>
<accession>A0A2T0MCQ3</accession>
<keyword evidence="6" id="KW-1185">Reference proteome</keyword>
<dbReference type="OrthoDB" id="9788539at2"/>
<dbReference type="SUPFAM" id="SSF89550">
    <property type="entry name" value="PHP domain-like"/>
    <property type="match status" value="1"/>
</dbReference>
<gene>
    <name evidence="5" type="ORF">CLV81_3690</name>
</gene>
<dbReference type="EMBL" id="PVYX01000002">
    <property type="protein sequence ID" value="PRX55281.1"/>
    <property type="molecule type" value="Genomic_DNA"/>
</dbReference>
<dbReference type="RefSeq" id="WP_106147022.1">
    <property type="nucleotide sequence ID" value="NZ_PVYX01000002.1"/>
</dbReference>
<dbReference type="Gene3D" id="3.20.20.140">
    <property type="entry name" value="Metal-dependent hydrolases"/>
    <property type="match status" value="1"/>
</dbReference>
<evidence type="ECO:0000256" key="2">
    <source>
        <dbReference type="ARBA" id="ARBA00013064"/>
    </source>
</evidence>
<dbReference type="PANTHER" id="PTHR39181">
    <property type="entry name" value="TYROSINE-PROTEIN PHOSPHATASE YWQE"/>
    <property type="match status" value="1"/>
</dbReference>
<evidence type="ECO:0000256" key="4">
    <source>
        <dbReference type="ARBA" id="ARBA00051722"/>
    </source>
</evidence>
<evidence type="ECO:0000313" key="6">
    <source>
        <dbReference type="Proteomes" id="UP000237640"/>
    </source>
</evidence>
<dbReference type="AlphaFoldDB" id="A0A2T0MCQ3"/>
<protein>
    <recommendedName>
        <fullName evidence="2">protein-tyrosine-phosphatase</fullName>
        <ecNumber evidence="2">3.1.3.48</ecNumber>
    </recommendedName>
</protein>
<dbReference type="PANTHER" id="PTHR39181:SF1">
    <property type="entry name" value="TYROSINE-PROTEIN PHOSPHATASE YWQE"/>
    <property type="match status" value="1"/>
</dbReference>